<dbReference type="InterPro" id="IPR004020">
    <property type="entry name" value="DAPIN"/>
</dbReference>
<dbReference type="GO" id="GO:0005737">
    <property type="term" value="C:cytoplasm"/>
    <property type="evidence" value="ECO:0007669"/>
    <property type="project" value="TreeGrafter"/>
</dbReference>
<dbReference type="InterPro" id="IPR050637">
    <property type="entry name" value="NLRP_innate_immun_reg"/>
</dbReference>
<reference evidence="9" key="1">
    <citation type="journal article" date="2021" name="Evol. Appl.">
        <title>The genome of the Pyrenean desman and the effects of bottlenecks and inbreeding on the genomic landscape of an endangered species.</title>
        <authorList>
            <person name="Escoda L."/>
            <person name="Castresana J."/>
        </authorList>
    </citation>
    <scope>NUCLEOTIDE SEQUENCE</scope>
    <source>
        <strain evidence="9">IBE-C5619</strain>
    </source>
</reference>
<dbReference type="PANTHER" id="PTHR45690">
    <property type="entry name" value="NACHT, LRR AND PYD DOMAINS-CONTAINING PROTEIN 12"/>
    <property type="match status" value="1"/>
</dbReference>
<dbReference type="Pfam" id="PF05729">
    <property type="entry name" value="NACHT"/>
    <property type="match status" value="1"/>
</dbReference>
<dbReference type="Pfam" id="PF17776">
    <property type="entry name" value="NLRC4_HD2"/>
    <property type="match status" value="1"/>
</dbReference>
<evidence type="ECO:0000256" key="6">
    <source>
        <dbReference type="SAM" id="MobiDB-lite"/>
    </source>
</evidence>
<dbReference type="CDD" id="cd08320">
    <property type="entry name" value="Pyrin_NALPs"/>
    <property type="match status" value="1"/>
</dbReference>
<dbReference type="InterPro" id="IPR041267">
    <property type="entry name" value="NLRP_HD2"/>
</dbReference>
<dbReference type="EMBL" id="JAGFMF010011429">
    <property type="protein sequence ID" value="KAG8522893.1"/>
    <property type="molecule type" value="Genomic_DNA"/>
</dbReference>
<dbReference type="Proteomes" id="UP000700334">
    <property type="component" value="Unassembled WGS sequence"/>
</dbReference>
<feature type="non-terminal residue" evidence="9">
    <location>
        <position position="1202"/>
    </location>
</feature>
<dbReference type="SMART" id="SM01289">
    <property type="entry name" value="PYRIN"/>
    <property type="match status" value="1"/>
</dbReference>
<keyword evidence="10" id="KW-1185">Reference proteome</keyword>
<dbReference type="Pfam" id="PF13516">
    <property type="entry name" value="LRR_6"/>
    <property type="match status" value="4"/>
</dbReference>
<dbReference type="PROSITE" id="PS50837">
    <property type="entry name" value="NACHT"/>
    <property type="match status" value="1"/>
</dbReference>
<evidence type="ECO:0000256" key="5">
    <source>
        <dbReference type="ARBA" id="ARBA00022840"/>
    </source>
</evidence>
<feature type="region of interest" description="Disordered" evidence="6">
    <location>
        <begin position="1"/>
        <end position="42"/>
    </location>
</feature>
<feature type="compositionally biased region" description="Basic and acidic residues" evidence="6">
    <location>
        <begin position="13"/>
        <end position="29"/>
    </location>
</feature>
<comment type="caution">
    <text evidence="9">The sequence shown here is derived from an EMBL/GenBank/DDBJ whole genome shotgun (WGS) entry which is preliminary data.</text>
</comment>
<keyword evidence="3" id="KW-0677">Repeat</keyword>
<dbReference type="SMART" id="SM00368">
    <property type="entry name" value="LRR_RI"/>
    <property type="match status" value="11"/>
</dbReference>
<feature type="domain" description="NACHT" evidence="8">
    <location>
        <begin position="286"/>
        <end position="489"/>
    </location>
</feature>
<dbReference type="FunFam" id="1.10.533.10:FF:000056">
    <property type="entry name" value="NACHT, LRR and PYD domains-containing protein 14"/>
    <property type="match status" value="1"/>
</dbReference>
<dbReference type="GO" id="GO:0050727">
    <property type="term" value="P:regulation of inflammatory response"/>
    <property type="evidence" value="ECO:0007669"/>
    <property type="project" value="TreeGrafter"/>
</dbReference>
<dbReference type="InterPro" id="IPR041075">
    <property type="entry name" value="NOD1/2_WH"/>
</dbReference>
<name>A0A8J6DYU9_GALPY</name>
<dbReference type="Pfam" id="PF02758">
    <property type="entry name" value="PYRIN"/>
    <property type="match status" value="1"/>
</dbReference>
<dbReference type="InterPro" id="IPR027417">
    <property type="entry name" value="P-loop_NTPase"/>
</dbReference>
<dbReference type="PROSITE" id="PS50824">
    <property type="entry name" value="DAPIN"/>
    <property type="match status" value="1"/>
</dbReference>
<dbReference type="Gene3D" id="1.10.533.10">
    <property type="entry name" value="Death Domain, Fas"/>
    <property type="match status" value="1"/>
</dbReference>
<dbReference type="InterPro" id="IPR001611">
    <property type="entry name" value="Leu-rich_rpt"/>
</dbReference>
<evidence type="ECO:0000313" key="10">
    <source>
        <dbReference type="Proteomes" id="UP000700334"/>
    </source>
</evidence>
<dbReference type="GO" id="GO:0005524">
    <property type="term" value="F:ATP binding"/>
    <property type="evidence" value="ECO:0007669"/>
    <property type="project" value="UniProtKB-KW"/>
</dbReference>
<dbReference type="FunFam" id="3.40.50.300:FF:000442">
    <property type="entry name" value="NACHT, LRR and PYD domains-containing protein 3"/>
    <property type="match status" value="1"/>
</dbReference>
<dbReference type="SUPFAM" id="SSF52047">
    <property type="entry name" value="RNI-like"/>
    <property type="match status" value="1"/>
</dbReference>
<keyword evidence="4" id="KW-0547">Nucleotide-binding</keyword>
<dbReference type="InterPro" id="IPR011029">
    <property type="entry name" value="DEATH-like_dom_sf"/>
</dbReference>
<dbReference type="Gene3D" id="3.40.50.300">
    <property type="entry name" value="P-loop containing nucleotide triphosphate hydrolases"/>
    <property type="match status" value="1"/>
</dbReference>
<evidence type="ECO:0000256" key="2">
    <source>
        <dbReference type="ARBA" id="ARBA00022614"/>
    </source>
</evidence>
<dbReference type="PANTHER" id="PTHR45690:SF15">
    <property type="entry name" value="NACHT, LRR AND PYD DOMAINS-CONTAINING PROTEIN 14"/>
    <property type="match status" value="1"/>
</dbReference>
<keyword evidence="5" id="KW-0067">ATP-binding</keyword>
<dbReference type="Gene3D" id="3.80.10.10">
    <property type="entry name" value="Ribonuclease Inhibitor"/>
    <property type="match status" value="3"/>
</dbReference>
<dbReference type="SUPFAM" id="SSF52540">
    <property type="entry name" value="P-loop containing nucleoside triphosphate hydrolases"/>
    <property type="match status" value="1"/>
</dbReference>
<evidence type="ECO:0000256" key="4">
    <source>
        <dbReference type="ARBA" id="ARBA00022741"/>
    </source>
</evidence>
<evidence type="ECO:0000259" key="7">
    <source>
        <dbReference type="PROSITE" id="PS50824"/>
    </source>
</evidence>
<accession>A0A8J6DYU9</accession>
<proteinExistence type="inferred from homology"/>
<dbReference type="InterPro" id="IPR032675">
    <property type="entry name" value="LRR_dom_sf"/>
</dbReference>
<dbReference type="SUPFAM" id="SSF47986">
    <property type="entry name" value="DEATH domain"/>
    <property type="match status" value="1"/>
</dbReference>
<sequence length="1202" mass="137095">LPAKSQVLAAYRDPAETANGRRDSHRRAEGPAAPAPAQPPHALARRRGIIGGKDGLFPLRTRKFTFSRSAHVSLSLFTTRLSARGFNLRHPRPLSPVTRDSFSSSFFLDFGLLLYLEELNREELNKFKLLLKNETMEPGHCQIPWTEIKKAKREDLANLMNEYYPGEQAWNVALKIFGKMNLNDLCEKAKAEINCKYHDLLEPVAGTVQTKGPEEARTREIQGDQDAVLGRGTGYRIQIKEKFCLTWDKKTLFGEPENFHHRTAQADQKLLEHLFDMDITTGKQPQTVVLRGAAGIGKTTLMRKAMLDWAQGNLFQQFTYVFYLSAREINQMRERSFLQMISKDWPSTEGPIERIISQQSNLLFIIDSFDELNFAFEEPEFALCNDWAQVHPVSFLMSSLLRKVMLPESSLLITTKLMTCMKLETLLKNQCSVELQGMAEDARQEYIYQFFEDKKWALQVFSSLRNNEMLFTMCRVPRVCWVVCTCLKQQMEKSSDITLTCKTATALFTCYISSLFTQGEGDCPHRPNQIQLRNLCHLAAKGVWTMTYVFYRENLRKHGLNKSDVSIFLEMNILQKDTENENCYVFIHLHVQEFFAAVFYVLKGSLGTVDHSFQSFEHLKLLLDSKTYKDPHLTQIKCFLFGLLNEDRVKQLEKTFNCKMSLEIKWKVLQWMEILGNNDYFPSQLEFLELLHYLYESQDETFVSQAMRSFQKVAINICEKLHLLVSSFCLKHCQCLQSIKLSVNVVSETMLLNLSLEAETWQRDSGRITNCWQDLFSVLHTNEHLRELDLCHSRLDELAMKAFYQELSHPSCKLNKLMLRFLFSPDDCQHISHSLIHNQNLKHLDLKGSNIDDNGVKSLCEALKHLQCKLQNLSLEACDLTAVSCLNISKALIRSQSLINLNLSTNNLLDDGVKLLCEALSHPECYLERLSLRSCGLTAVGCEAISLALISNERLTHLCLSENILGDDGVKLMSDALRRPQCTLQNLMLRDCHFTSLSCDSLSVSLLHNKSLMHLDLGSNLLKDDGVKLLCDVFQHQCCNLQDLELMNCCLTSACCLDLASAILNNPNLHSLDLGNNYLQDDGVKILNDALSHPNCNIQRLGLESCGLTSLCCQNLASTLSINQRLVRINLTKNTLGCEGIKKLCEVLKIPECKLQVLGLCKEEFDDEAQKLLEDVKVSNPHLVIKQGCNDQSEDGSWWQHF</sequence>
<dbReference type="Pfam" id="PF17779">
    <property type="entry name" value="WHD_NOD2"/>
    <property type="match status" value="1"/>
</dbReference>
<dbReference type="OrthoDB" id="120976at2759"/>
<evidence type="ECO:0000259" key="8">
    <source>
        <dbReference type="PROSITE" id="PS50837"/>
    </source>
</evidence>
<comment type="similarity">
    <text evidence="1">Belongs to the NLRP family.</text>
</comment>
<keyword evidence="2" id="KW-0433">Leucine-rich repeat</keyword>
<organism evidence="9 10">
    <name type="scientific">Galemys pyrenaicus</name>
    <name type="common">Iberian desman</name>
    <name type="synonym">Pyrenean desman</name>
    <dbReference type="NCBI Taxonomy" id="202257"/>
    <lineage>
        <taxon>Eukaryota</taxon>
        <taxon>Metazoa</taxon>
        <taxon>Chordata</taxon>
        <taxon>Craniata</taxon>
        <taxon>Vertebrata</taxon>
        <taxon>Euteleostomi</taxon>
        <taxon>Mammalia</taxon>
        <taxon>Eutheria</taxon>
        <taxon>Laurasiatheria</taxon>
        <taxon>Eulipotyphla</taxon>
        <taxon>Talpidae</taxon>
        <taxon>Galemys</taxon>
    </lineage>
</organism>
<dbReference type="InterPro" id="IPR007111">
    <property type="entry name" value="NACHT_NTPase"/>
</dbReference>
<evidence type="ECO:0000256" key="3">
    <source>
        <dbReference type="ARBA" id="ARBA00022737"/>
    </source>
</evidence>
<feature type="domain" description="Pyrin" evidence="7">
    <location>
        <begin position="112"/>
        <end position="195"/>
    </location>
</feature>
<dbReference type="AlphaFoldDB" id="A0A8J6DYU9"/>
<evidence type="ECO:0000256" key="1">
    <source>
        <dbReference type="ARBA" id="ARBA00008665"/>
    </source>
</evidence>
<evidence type="ECO:0000313" key="9">
    <source>
        <dbReference type="EMBL" id="KAG8522893.1"/>
    </source>
</evidence>
<protein>
    <submittedName>
        <fullName evidence="9">NACHT, LRR and PYD domains-containing protein 14</fullName>
    </submittedName>
</protein>
<gene>
    <name evidence="9" type="ORF">J0S82_010108</name>
</gene>